<protein>
    <submittedName>
        <fullName evidence="2">Uncharacterized protein</fullName>
    </submittedName>
</protein>
<organism evidence="2">
    <name type="scientific">Arundo donax</name>
    <name type="common">Giant reed</name>
    <name type="synonym">Donax arundinaceus</name>
    <dbReference type="NCBI Taxonomy" id="35708"/>
    <lineage>
        <taxon>Eukaryota</taxon>
        <taxon>Viridiplantae</taxon>
        <taxon>Streptophyta</taxon>
        <taxon>Embryophyta</taxon>
        <taxon>Tracheophyta</taxon>
        <taxon>Spermatophyta</taxon>
        <taxon>Magnoliopsida</taxon>
        <taxon>Liliopsida</taxon>
        <taxon>Poales</taxon>
        <taxon>Poaceae</taxon>
        <taxon>PACMAD clade</taxon>
        <taxon>Arundinoideae</taxon>
        <taxon>Arundineae</taxon>
        <taxon>Arundo</taxon>
    </lineage>
</organism>
<feature type="transmembrane region" description="Helical" evidence="1">
    <location>
        <begin position="91"/>
        <end position="111"/>
    </location>
</feature>
<keyword evidence="1" id="KW-0472">Membrane</keyword>
<evidence type="ECO:0000313" key="2">
    <source>
        <dbReference type="EMBL" id="JAD67208.1"/>
    </source>
</evidence>
<keyword evidence="1" id="KW-0812">Transmembrane</keyword>
<sequence length="112" mass="13436">MTHLLYFLILFMHFFKHRFVYRKPRNHNPLFQSTCACTDVVFWLMFAAMIVSEKGKIILQCQWFPEIFRTDLASLCTLLWLSFSWSGESCILFLSYYCCWGYSLLLIVIFAY</sequence>
<dbReference type="EMBL" id="GBRH01230687">
    <property type="protein sequence ID" value="JAD67208.1"/>
    <property type="molecule type" value="Transcribed_RNA"/>
</dbReference>
<evidence type="ECO:0000256" key="1">
    <source>
        <dbReference type="SAM" id="Phobius"/>
    </source>
</evidence>
<feature type="transmembrane region" description="Helical" evidence="1">
    <location>
        <begin position="30"/>
        <end position="51"/>
    </location>
</feature>
<keyword evidence="1" id="KW-1133">Transmembrane helix</keyword>
<dbReference type="AlphaFoldDB" id="A0A0A9BYB8"/>
<reference evidence="2" key="2">
    <citation type="journal article" date="2015" name="Data Brief">
        <title>Shoot transcriptome of the giant reed, Arundo donax.</title>
        <authorList>
            <person name="Barrero R.A."/>
            <person name="Guerrero F.D."/>
            <person name="Moolhuijzen P."/>
            <person name="Goolsby J.A."/>
            <person name="Tidwell J."/>
            <person name="Bellgard S.E."/>
            <person name="Bellgard M.I."/>
        </authorList>
    </citation>
    <scope>NUCLEOTIDE SEQUENCE</scope>
    <source>
        <tissue evidence="2">Shoot tissue taken approximately 20 cm above the soil surface</tissue>
    </source>
</reference>
<name>A0A0A9BYB8_ARUDO</name>
<accession>A0A0A9BYB8</accession>
<proteinExistence type="predicted"/>
<reference evidence="2" key="1">
    <citation type="submission" date="2014-09" db="EMBL/GenBank/DDBJ databases">
        <authorList>
            <person name="Magalhaes I.L.F."/>
            <person name="Oliveira U."/>
            <person name="Santos F.R."/>
            <person name="Vidigal T.H.D.A."/>
            <person name="Brescovit A.D."/>
            <person name="Santos A.J."/>
        </authorList>
    </citation>
    <scope>NUCLEOTIDE SEQUENCE</scope>
    <source>
        <tissue evidence="2">Shoot tissue taken approximately 20 cm above the soil surface</tissue>
    </source>
</reference>